<protein>
    <submittedName>
        <fullName evidence="7">2,4-dienoyl-CoA reductase</fullName>
    </submittedName>
</protein>
<dbReference type="EMBL" id="FMYQ01000031">
    <property type="protein sequence ID" value="SDE03976.1"/>
    <property type="molecule type" value="Genomic_DNA"/>
</dbReference>
<dbReference type="PANTHER" id="PTHR43303:SF4">
    <property type="entry name" value="NADPH DEHYDROGENASE C23G7.10C-RELATED"/>
    <property type="match status" value="1"/>
</dbReference>
<dbReference type="SUPFAM" id="SSF51395">
    <property type="entry name" value="FMN-linked oxidoreductases"/>
    <property type="match status" value="1"/>
</dbReference>
<dbReference type="InterPro" id="IPR001155">
    <property type="entry name" value="OxRdtase_FMN_N"/>
</dbReference>
<dbReference type="STRING" id="416944.SAMN05421548_13115"/>
<sequence>MKKGIKLFQELTFRSVTLKNRIVVSPMGMYSAENGYVMPFHLAHYAKFAMGGAGLVFVEQTAVTRTGRVSNGELGLWEDRQIEGMQQLATLIKSQGAKAAIQIGHGGRKASQQRAFLGNGELTEFDLAIGEEKWVPAGPSAIAFADGWQTPVAMSTDAIRGIVHAFVAAARRALLAGFDIIELHMAHGYLLQSFLTPLANQRTDEYGGALENRMRLPLEVARAVRSAIPHSTPLFVRISATDWIEGGWTIEDSLVLAGKLKAEGVDLIDCSSGGNMQSGATNSNLARGPGYQVEFARRIRAEKGIATGAVGLIRTPEHAERILQEDDADLVFLGRQMLYDPFWALHAAEHFGLTGNFEGWPQQYGWWLHRWARAVRNGDEPLR</sequence>
<keyword evidence="3" id="KW-0288">FMN</keyword>
<dbReference type="AlphaFoldDB" id="A0A1G6ZQY0"/>
<keyword evidence="5" id="KW-0560">Oxidoreductase</keyword>
<proteinExistence type="predicted"/>
<dbReference type="InterPro" id="IPR013785">
    <property type="entry name" value="Aldolase_TIM"/>
</dbReference>
<comment type="cofactor">
    <cofactor evidence="1">
        <name>FMN</name>
        <dbReference type="ChEBI" id="CHEBI:58210"/>
    </cofactor>
</comment>
<accession>A0A1G6ZQY0</accession>
<dbReference type="Pfam" id="PF00724">
    <property type="entry name" value="Oxidored_FMN"/>
    <property type="match status" value="1"/>
</dbReference>
<keyword evidence="4" id="KW-0521">NADP</keyword>
<dbReference type="GO" id="GO:0050661">
    <property type="term" value="F:NADP binding"/>
    <property type="evidence" value="ECO:0007669"/>
    <property type="project" value="InterPro"/>
</dbReference>
<evidence type="ECO:0000313" key="7">
    <source>
        <dbReference type="EMBL" id="SDE03976.1"/>
    </source>
</evidence>
<dbReference type="Gene3D" id="3.20.20.70">
    <property type="entry name" value="Aldolase class I"/>
    <property type="match status" value="1"/>
</dbReference>
<evidence type="ECO:0000256" key="5">
    <source>
        <dbReference type="ARBA" id="ARBA00023002"/>
    </source>
</evidence>
<evidence type="ECO:0000313" key="8">
    <source>
        <dbReference type="Proteomes" id="UP000198908"/>
    </source>
</evidence>
<evidence type="ECO:0000256" key="2">
    <source>
        <dbReference type="ARBA" id="ARBA00022630"/>
    </source>
</evidence>
<dbReference type="PANTHER" id="PTHR43303">
    <property type="entry name" value="NADPH DEHYDROGENASE C23G7.10C-RELATED"/>
    <property type="match status" value="1"/>
</dbReference>
<evidence type="ECO:0000256" key="4">
    <source>
        <dbReference type="ARBA" id="ARBA00022857"/>
    </source>
</evidence>
<gene>
    <name evidence="7" type="ORF">SAMN05421548_13115</name>
</gene>
<dbReference type="GO" id="GO:0010181">
    <property type="term" value="F:FMN binding"/>
    <property type="evidence" value="ECO:0007669"/>
    <property type="project" value="InterPro"/>
</dbReference>
<evidence type="ECO:0000256" key="1">
    <source>
        <dbReference type="ARBA" id="ARBA00001917"/>
    </source>
</evidence>
<evidence type="ECO:0000259" key="6">
    <source>
        <dbReference type="Pfam" id="PF00724"/>
    </source>
</evidence>
<organism evidence="7 8">
    <name type="scientific">Paraburkholderia lycopersici</name>
    <dbReference type="NCBI Taxonomy" id="416944"/>
    <lineage>
        <taxon>Bacteria</taxon>
        <taxon>Pseudomonadati</taxon>
        <taxon>Pseudomonadota</taxon>
        <taxon>Betaproteobacteria</taxon>
        <taxon>Burkholderiales</taxon>
        <taxon>Burkholderiaceae</taxon>
        <taxon>Paraburkholderia</taxon>
    </lineage>
</organism>
<dbReference type="InterPro" id="IPR044152">
    <property type="entry name" value="YqjM-like"/>
</dbReference>
<evidence type="ECO:0000256" key="3">
    <source>
        <dbReference type="ARBA" id="ARBA00022643"/>
    </source>
</evidence>
<dbReference type="OrthoDB" id="8985337at2"/>
<reference evidence="8" key="1">
    <citation type="submission" date="2016-09" db="EMBL/GenBank/DDBJ databases">
        <authorList>
            <person name="Varghese N."/>
            <person name="Submissions S."/>
        </authorList>
    </citation>
    <scope>NUCLEOTIDE SEQUENCE [LARGE SCALE GENOMIC DNA]</scope>
    <source>
        <strain evidence="8">TNe-862</strain>
    </source>
</reference>
<dbReference type="CDD" id="cd02932">
    <property type="entry name" value="OYE_YqiM_FMN"/>
    <property type="match status" value="1"/>
</dbReference>
<keyword evidence="8" id="KW-1185">Reference proteome</keyword>
<dbReference type="RefSeq" id="WP_092003673.1">
    <property type="nucleotide sequence ID" value="NZ_FMYQ01000031.1"/>
</dbReference>
<dbReference type="GO" id="GO:0003959">
    <property type="term" value="F:NADPH dehydrogenase activity"/>
    <property type="evidence" value="ECO:0007669"/>
    <property type="project" value="InterPro"/>
</dbReference>
<keyword evidence="2" id="KW-0285">Flavoprotein</keyword>
<dbReference type="Proteomes" id="UP000198908">
    <property type="component" value="Unassembled WGS sequence"/>
</dbReference>
<feature type="domain" description="NADH:flavin oxidoreductase/NADH oxidase N-terminal" evidence="6">
    <location>
        <begin position="6"/>
        <end position="350"/>
    </location>
</feature>
<name>A0A1G6ZQY0_9BURK</name>